<feature type="non-terminal residue" evidence="6">
    <location>
        <position position="1531"/>
    </location>
</feature>
<reference evidence="6 7" key="1">
    <citation type="submission" date="2022-05" db="EMBL/GenBank/DDBJ databases">
        <authorList>
            <consortium name="Genoscope - CEA"/>
            <person name="William W."/>
        </authorList>
    </citation>
    <scope>NUCLEOTIDE SEQUENCE [LARGE SCALE GENOMIC DNA]</scope>
</reference>
<evidence type="ECO:0000313" key="7">
    <source>
        <dbReference type="Proteomes" id="UP001159428"/>
    </source>
</evidence>
<evidence type="ECO:0000259" key="4">
    <source>
        <dbReference type="PROSITE" id="PS50234"/>
    </source>
</evidence>
<comment type="caution">
    <text evidence="2">Lacks conserved residue(s) required for the propagation of feature annotation.</text>
</comment>
<dbReference type="InterPro" id="IPR003582">
    <property type="entry name" value="ShKT_dom"/>
</dbReference>
<dbReference type="Pfam" id="PF00092">
    <property type="entry name" value="VWA"/>
    <property type="match status" value="5"/>
</dbReference>
<dbReference type="CDD" id="cd01450">
    <property type="entry name" value="vWFA_subfamily_ECM"/>
    <property type="match status" value="2"/>
</dbReference>
<dbReference type="PROSITE" id="PS51670">
    <property type="entry name" value="SHKT"/>
    <property type="match status" value="1"/>
</dbReference>
<dbReference type="SMART" id="SM00327">
    <property type="entry name" value="VWA"/>
    <property type="match status" value="5"/>
</dbReference>
<feature type="compositionally biased region" description="Polar residues" evidence="3">
    <location>
        <begin position="250"/>
        <end position="269"/>
    </location>
</feature>
<feature type="domain" description="VWFA" evidence="4">
    <location>
        <begin position="942"/>
        <end position="1115"/>
    </location>
</feature>
<evidence type="ECO:0000256" key="3">
    <source>
        <dbReference type="SAM" id="MobiDB-lite"/>
    </source>
</evidence>
<evidence type="ECO:0000256" key="2">
    <source>
        <dbReference type="PROSITE-ProRule" id="PRU01005"/>
    </source>
</evidence>
<dbReference type="PROSITE" id="PS50234">
    <property type="entry name" value="VWFA"/>
    <property type="match status" value="5"/>
</dbReference>
<proteinExistence type="predicted"/>
<protein>
    <recommendedName>
        <fullName evidence="8">VWFA domain-containing protein</fullName>
    </recommendedName>
</protein>
<feature type="domain" description="VWFA" evidence="4">
    <location>
        <begin position="750"/>
        <end position="918"/>
    </location>
</feature>
<dbReference type="CDD" id="cd01472">
    <property type="entry name" value="vWA_collagen"/>
    <property type="match status" value="2"/>
</dbReference>
<feature type="compositionally biased region" description="Polar residues" evidence="3">
    <location>
        <begin position="212"/>
        <end position="240"/>
    </location>
</feature>
<feature type="region of interest" description="Disordered" evidence="3">
    <location>
        <begin position="495"/>
        <end position="527"/>
    </location>
</feature>
<evidence type="ECO:0000256" key="1">
    <source>
        <dbReference type="ARBA" id="ARBA00022656"/>
    </source>
</evidence>
<dbReference type="Pfam" id="PF01549">
    <property type="entry name" value="ShK"/>
    <property type="match status" value="1"/>
</dbReference>
<dbReference type="SUPFAM" id="SSF53300">
    <property type="entry name" value="vWA-like"/>
    <property type="match status" value="5"/>
</dbReference>
<dbReference type="EMBL" id="CALNXJ010000018">
    <property type="protein sequence ID" value="CAH3120952.1"/>
    <property type="molecule type" value="Genomic_DNA"/>
</dbReference>
<feature type="region of interest" description="Disordered" evidence="3">
    <location>
        <begin position="176"/>
        <end position="273"/>
    </location>
</feature>
<dbReference type="PANTHER" id="PTHR24020">
    <property type="entry name" value="COLLAGEN ALPHA"/>
    <property type="match status" value="1"/>
</dbReference>
<dbReference type="PANTHER" id="PTHR24020:SF20">
    <property type="entry name" value="PH DOMAIN-CONTAINING PROTEIN"/>
    <property type="match status" value="1"/>
</dbReference>
<feature type="domain" description="VWFA" evidence="4">
    <location>
        <begin position="1136"/>
        <end position="1312"/>
    </location>
</feature>
<feature type="compositionally biased region" description="Low complexity" evidence="3">
    <location>
        <begin position="498"/>
        <end position="509"/>
    </location>
</feature>
<evidence type="ECO:0000259" key="5">
    <source>
        <dbReference type="PROSITE" id="PS51670"/>
    </source>
</evidence>
<dbReference type="PRINTS" id="PR00453">
    <property type="entry name" value="VWFADOMAIN"/>
</dbReference>
<feature type="domain" description="ShKT" evidence="5">
    <location>
        <begin position="411"/>
        <end position="450"/>
    </location>
</feature>
<feature type="domain" description="VWFA" evidence="4">
    <location>
        <begin position="549"/>
        <end position="729"/>
    </location>
</feature>
<evidence type="ECO:0008006" key="8">
    <source>
        <dbReference type="Google" id="ProtNLM"/>
    </source>
</evidence>
<dbReference type="Proteomes" id="UP001159428">
    <property type="component" value="Unassembled WGS sequence"/>
</dbReference>
<dbReference type="SMART" id="SM00254">
    <property type="entry name" value="ShKT"/>
    <property type="match status" value="1"/>
</dbReference>
<dbReference type="Gene3D" id="3.40.50.410">
    <property type="entry name" value="von Willebrand factor, type A domain"/>
    <property type="match status" value="5"/>
</dbReference>
<feature type="domain" description="VWFA" evidence="4">
    <location>
        <begin position="1343"/>
        <end position="1511"/>
    </location>
</feature>
<feature type="compositionally biased region" description="Polar residues" evidence="3">
    <location>
        <begin position="176"/>
        <end position="192"/>
    </location>
</feature>
<dbReference type="InterPro" id="IPR050525">
    <property type="entry name" value="ECM_Assembly_Org"/>
</dbReference>
<dbReference type="InterPro" id="IPR036465">
    <property type="entry name" value="vWFA_dom_sf"/>
</dbReference>
<gene>
    <name evidence="6" type="ORF">PMEA_00008966</name>
</gene>
<organism evidence="6 7">
    <name type="scientific">Pocillopora meandrina</name>
    <dbReference type="NCBI Taxonomy" id="46732"/>
    <lineage>
        <taxon>Eukaryota</taxon>
        <taxon>Metazoa</taxon>
        <taxon>Cnidaria</taxon>
        <taxon>Anthozoa</taxon>
        <taxon>Hexacorallia</taxon>
        <taxon>Scleractinia</taxon>
        <taxon>Astrocoeniina</taxon>
        <taxon>Pocilloporidae</taxon>
        <taxon>Pocillopora</taxon>
    </lineage>
</organism>
<dbReference type="GO" id="GO:0090729">
    <property type="term" value="F:toxin activity"/>
    <property type="evidence" value="ECO:0007669"/>
    <property type="project" value="UniProtKB-KW"/>
</dbReference>
<feature type="region of interest" description="Disordered" evidence="3">
    <location>
        <begin position="319"/>
        <end position="342"/>
    </location>
</feature>
<keyword evidence="7" id="KW-1185">Reference proteome</keyword>
<keyword evidence="1" id="KW-0800">Toxin</keyword>
<comment type="caution">
    <text evidence="6">The sequence shown here is derived from an EMBL/GenBank/DDBJ whole genome shotgun (WGS) entry which is preliminary data.</text>
</comment>
<name>A0AAU9WP47_9CNID</name>
<evidence type="ECO:0000313" key="6">
    <source>
        <dbReference type="EMBL" id="CAH3120952.1"/>
    </source>
</evidence>
<sequence>MGTLTKMMVKAGYHEQGGSARTHQQIAENYNNKEEGLKMNFIDTSQEPIGDQMRTNLLSNSKESSLHSDVVNGGDKKLLGHIMEATWNPVIPRNAALQNEKALPSKTGSTQKPNGNAPVPLKIQLLPIPVVQTQNFPAHNIKILHSLFGTLRMSKSSGVGKKQSTRNLEQFSSNNFQQPILNTPHGTGNSDQLELHTSGITPKGQPPAAKCSSGNSTCIHRLHPTSQISIPSSNSTQATKKSGGIAQKLPPNNISSSTSRSQGNDSQFVPSARITKNIRVGQLTTHDEASPYGGRNKKGLVLQKKLKIKPTSVTTLAKKENIRQGSRTPPVTLPKTANKPTKNHKIMRERIRHHSSGYRKAFTEANIAWGTPAPIWVQQGSMSSDALMMADLHGKHDSVTSPKPEVYGSPCRDYDPRCPMLVKFGWCNNPLSLTDEINIRDYCVVSCGFCDGGQTKDKFIEDDVMNEEDAGFPEYSHNTVLCGLGRKRVGIKSAENASSKISTSTPKSPSNEKTTKHRSKLKSISQTSWDRRQLIERSSTTQACKTKVDLGFLLDGSGSVNQYGAGNFDKCKEFVKALIHAFVISPDDTRVGVILFSSRSELQFDFTQLQTEQAVEAAIDRIKYPGYTTKTGAALKMAGERLFNNVRGGVPRVLIVITDGRAGDDVRAPAEALRNKGVIIFSVGLGNLRRLRRFQPQLEAMASESIPEHLFTADFPDMMSIVTAIQTNLCRSAAKAVAEGTTGGAKRAVDLAVLVDGSMNIKGGLKFQLVMNFVTDFFHSFTLGDNVRYGLAVFGSSVKVVFGFNQYTSMYDVDAEIASVTLVGGRCNAGAALIECQRSLFVGNAGGRKRILLVLMAGKSIDDVSVGAGYLKKAGVRTMVIRMGSSYEQSQLSTMAFTPDYILRANTLLELPGVREEAAGFLYQASGINLRASATQMGGGCDLGFMVDASSSVGANLPSVLNFVISIVHSFATGIGMRYGMVTFGAHAQVIFRFNQYTSLSDVDSKVASVKLLEGYSNAHEALTLCNSVLFAGNGAGRKRVLIVLMAGRSTVSLTTAAITLKTAKVKVIAVGMGSSFSNQELITMAYSSTYALYSNSFTSLAGKRQTVSNLVSEVSGVTAIGTALSENGACQTQVDLGFLIDGSGSINYFGAGNFRKCLDFVKALTRAFVISPTKTRVGAIVFSYRSKIQFDFSQYHRQSDVEAAVDRIEYPGRSTYTGVGLKMAGEKLFSNIRKGVPRVLIVITDGFSHDNVAEPSAVLRKAGVIILSVGLGKYYNKAQLNVIASNPQEEHVFSVDFSQMPIIVRAIQDRFCRDSAKAVSEGAIGGVGSGGITATGTSAGLDLAIMVDASASVGGALNFQVIMNFVTDVFHSFKLGNGLRYGLVVFGGRAKVIFGFNQYSSIYDIDAEIAKVRMLGGSCNIGAALLECKTSLFAGDARGRARVLLVLVAGSTSTDYSNVVGSLKTARVKIFAVGVGGLFVQAQITALTASTSNVLNTASFKGLADITGSVSTIISQAGGVSTIGRSIAKG</sequence>
<accession>A0AAU9WP47</accession>
<dbReference type="InterPro" id="IPR002035">
    <property type="entry name" value="VWF_A"/>
</dbReference>